<dbReference type="Pfam" id="PF12710">
    <property type="entry name" value="HAD"/>
    <property type="match status" value="1"/>
</dbReference>
<feature type="transmembrane region" description="Helical" evidence="6">
    <location>
        <begin position="349"/>
        <end position="367"/>
    </location>
</feature>
<accession>A0A1X7P811</accession>
<feature type="transmembrane region" description="Helical" evidence="6">
    <location>
        <begin position="269"/>
        <end position="290"/>
    </location>
</feature>
<evidence type="ECO:0000256" key="4">
    <source>
        <dbReference type="ARBA" id="ARBA00022989"/>
    </source>
</evidence>
<feature type="transmembrane region" description="Helical" evidence="6">
    <location>
        <begin position="468"/>
        <end position="485"/>
    </location>
</feature>
<dbReference type="EMBL" id="FXBL01000004">
    <property type="protein sequence ID" value="SMH46959.1"/>
    <property type="molecule type" value="Genomic_DNA"/>
</dbReference>
<dbReference type="Pfam" id="PF01040">
    <property type="entry name" value="UbiA"/>
    <property type="match status" value="1"/>
</dbReference>
<evidence type="ECO:0000256" key="3">
    <source>
        <dbReference type="ARBA" id="ARBA00022692"/>
    </source>
</evidence>
<feature type="transmembrane region" description="Helical" evidence="6">
    <location>
        <begin position="296"/>
        <end position="316"/>
    </location>
</feature>
<dbReference type="GO" id="GO:0016765">
    <property type="term" value="F:transferase activity, transferring alkyl or aryl (other than methyl) groups"/>
    <property type="evidence" value="ECO:0007669"/>
    <property type="project" value="InterPro"/>
</dbReference>
<dbReference type="InterPro" id="IPR044878">
    <property type="entry name" value="UbiA_sf"/>
</dbReference>
<dbReference type="Gene3D" id="3.40.50.1000">
    <property type="entry name" value="HAD superfamily/HAD-like"/>
    <property type="match status" value="1"/>
</dbReference>
<dbReference type="PANTHER" id="PTHR11048">
    <property type="entry name" value="PRENYLTRANSFERASES"/>
    <property type="match status" value="1"/>
</dbReference>
<evidence type="ECO:0000256" key="2">
    <source>
        <dbReference type="ARBA" id="ARBA00022475"/>
    </source>
</evidence>
<dbReference type="Gene3D" id="1.10.357.140">
    <property type="entry name" value="UbiA prenyltransferase"/>
    <property type="match status" value="1"/>
</dbReference>
<evidence type="ECO:0000256" key="1">
    <source>
        <dbReference type="ARBA" id="ARBA00004141"/>
    </source>
</evidence>
<evidence type="ECO:0000256" key="5">
    <source>
        <dbReference type="ARBA" id="ARBA00023136"/>
    </source>
</evidence>
<dbReference type="CDD" id="cd13963">
    <property type="entry name" value="PT_UbiA_2"/>
    <property type="match status" value="1"/>
</dbReference>
<name>A0A1X7P811_9HYPH</name>
<gene>
    <name evidence="7" type="ORF">SAMN02982922_3430</name>
</gene>
<evidence type="ECO:0000313" key="8">
    <source>
        <dbReference type="Proteomes" id="UP000193083"/>
    </source>
</evidence>
<feature type="transmembrane region" description="Helical" evidence="6">
    <location>
        <begin position="396"/>
        <end position="416"/>
    </location>
</feature>
<keyword evidence="2" id="KW-1003">Cell membrane</keyword>
<dbReference type="GO" id="GO:0005886">
    <property type="term" value="C:plasma membrane"/>
    <property type="evidence" value="ECO:0007669"/>
    <property type="project" value="TreeGrafter"/>
</dbReference>
<dbReference type="InterPro" id="IPR036412">
    <property type="entry name" value="HAD-like_sf"/>
</dbReference>
<dbReference type="NCBIfam" id="NF006088">
    <property type="entry name" value="PRK08238.1"/>
    <property type="match status" value="1"/>
</dbReference>
<dbReference type="InterPro" id="IPR023214">
    <property type="entry name" value="HAD_sf"/>
</dbReference>
<keyword evidence="5 6" id="KW-0472">Membrane</keyword>
<proteinExistence type="predicted"/>
<dbReference type="PANTHER" id="PTHR11048:SF5">
    <property type="entry name" value="DECAPRENYL-PHOSPHATE PHOSPHORIBOSYLTRANSFERASE"/>
    <property type="match status" value="1"/>
</dbReference>
<dbReference type="InterPro" id="IPR000537">
    <property type="entry name" value="UbiA_prenyltransferase"/>
</dbReference>
<dbReference type="AlphaFoldDB" id="A0A1X7P811"/>
<sequence length="486" mass="53453">MQGKPIMDARTDNTAIPLAVDLDGTLIATDLLWEGLFLLIRKNPLYLFAAIYWALSGGPARLKCEIAERIDIDPASLPYRPEVLARLREEHAAGRRLVLATGTPRKFADAIANHLGLFDLVLATDRLGNLTSKRKCAALEDAFGDGGFDYAGNSRHDLAVFDRARTALIVAPDRAAASWHRRNGGELIETPKASAKTIIKMLRAHQWLKNVLIAVPMVLSHEYFNPSMLLACAIAFVSFSSAASAIYIVNDFFDLALDRRHATKRNRPFASGLLSMPFGLACAAVLLLISVGTALFLPWEFGAVLAGYLVATTAYSLSLKRMLLIDVMTLAGLYTMRILAGAAATGTDVSFWLLAFSIFFFLSLALVKRYVELRTTVIKPGERIAGRGYRSEDQDIVAQAGMASAFSSALVLALYIDSAAVREQYTEPALIWPLAPIVLYMTMRIWILARRDEMHDDPIVFIIRDWRSQLVAAFGAVLLFAAVLIK</sequence>
<dbReference type="Proteomes" id="UP000193083">
    <property type="component" value="Unassembled WGS sequence"/>
</dbReference>
<feature type="transmembrane region" description="Helical" evidence="6">
    <location>
        <begin position="323"/>
        <end position="343"/>
    </location>
</feature>
<dbReference type="SUPFAM" id="SSF56784">
    <property type="entry name" value="HAD-like"/>
    <property type="match status" value="1"/>
</dbReference>
<keyword evidence="7" id="KW-0808">Transferase</keyword>
<dbReference type="InterPro" id="IPR039653">
    <property type="entry name" value="Prenyltransferase"/>
</dbReference>
<comment type="subcellular location">
    <subcellularLocation>
        <location evidence="1">Membrane</location>
        <topology evidence="1">Multi-pass membrane protein</topology>
    </subcellularLocation>
</comment>
<feature type="transmembrane region" description="Helical" evidence="6">
    <location>
        <begin position="228"/>
        <end position="249"/>
    </location>
</feature>
<keyword evidence="4 6" id="KW-1133">Transmembrane helix</keyword>
<keyword evidence="3 6" id="KW-0812">Transmembrane</keyword>
<evidence type="ECO:0000313" key="7">
    <source>
        <dbReference type="EMBL" id="SMH46959.1"/>
    </source>
</evidence>
<keyword evidence="8" id="KW-1185">Reference proteome</keyword>
<protein>
    <submittedName>
        <fullName evidence="7">4-hydroxybenzoate polyprenyltransferase</fullName>
    </submittedName>
</protein>
<dbReference type="GO" id="GO:0009247">
    <property type="term" value="P:glycolipid biosynthetic process"/>
    <property type="evidence" value="ECO:0007669"/>
    <property type="project" value="TreeGrafter"/>
</dbReference>
<reference evidence="7 8" key="1">
    <citation type="submission" date="2017-04" db="EMBL/GenBank/DDBJ databases">
        <authorList>
            <person name="Afonso C.L."/>
            <person name="Miller P.J."/>
            <person name="Scott M.A."/>
            <person name="Spackman E."/>
            <person name="Goraichik I."/>
            <person name="Dimitrov K.M."/>
            <person name="Suarez D.L."/>
            <person name="Swayne D.E."/>
        </authorList>
    </citation>
    <scope>NUCLEOTIDE SEQUENCE [LARGE SCALE GENOMIC DNA]</scope>
    <source>
        <strain evidence="7 8">B5P</strain>
    </source>
</reference>
<organism evidence="7 8">
    <name type="scientific">Mesorhizobium australicum</name>
    <dbReference type="NCBI Taxonomy" id="536018"/>
    <lineage>
        <taxon>Bacteria</taxon>
        <taxon>Pseudomonadati</taxon>
        <taxon>Pseudomonadota</taxon>
        <taxon>Alphaproteobacteria</taxon>
        <taxon>Hyphomicrobiales</taxon>
        <taxon>Phyllobacteriaceae</taxon>
        <taxon>Mesorhizobium</taxon>
    </lineage>
</organism>
<evidence type="ECO:0000256" key="6">
    <source>
        <dbReference type="SAM" id="Phobius"/>
    </source>
</evidence>
<feature type="transmembrane region" description="Helical" evidence="6">
    <location>
        <begin position="428"/>
        <end position="447"/>
    </location>
</feature>